<evidence type="ECO:0000256" key="1">
    <source>
        <dbReference type="ARBA" id="ARBA00004141"/>
    </source>
</evidence>
<feature type="region of interest" description="Disordered" evidence="11">
    <location>
        <begin position="1110"/>
        <end position="1131"/>
    </location>
</feature>
<feature type="compositionally biased region" description="Polar residues" evidence="11">
    <location>
        <begin position="966"/>
        <end position="981"/>
    </location>
</feature>
<sequence length="1950" mass="213464">MRPPGLFAFSCRNILSANALSRSTANATRQFRREFVTHGRPSVHRRIVGIPCTGVFASPPSSVLARLRPHSIRLYHSQLRSRGPFDWFDKIPGNFIFYGIMGINGLVFLAWMSETGQAKAAAARGQRFHSWMRDNFTSSWQNTLVRPWTLVTAVFSHEGVGHLFFNTFTFFFFAPTMLEMLGNKRFIGLYLASGVIADACHVAWTNIVDNRDIPVMGASGAVYSLVSLLACVNPRMTFSLYGIVPVPAWALVPAIFLWEAYSSVAYKQDTQAHVGHIAGIMSGVGYFLAKRYHVDVKVDALTKLQSEFESGAEINDPDALINVLKACLRTSNQHLTAATLSALPPLIPLLVSRHAIHAPGRGVVSPSLSSSTSSSSSFVDSVTLRQLLTAFLPAGGLIERLGDKEKAQTKARETLVTLGGFAYRAGGTSMMSTGSRGAKGPETPLAMFERFLRENGLASKVWKVREQSILTLVHIRRNYHTFPIRPYLSLLVDSLEDTDAHVRECSRQSVVELFSGPAVTDAARADLKKELTKKGVRKTIVDGVLSKLLGAGSGTGSGLHSREGSESGDSVTKTKEYIPPSMMLQNRKSSAPAGNGIPRAASSTSIPRPVSRAGAASPNVNTPVADSQASEIRAVYIASSRDLENEFLAMAKAFEGKETEHNWAARDQAITRVRGMLKGDVHTRYHDAFMACLKDGFIQWSIKTLISLRTTVAMNTISLYCELASALGIALDPFCDILLTNLLKMAGFTKKITAQESQSSVTAIINHTSGTPRIFIPLFWQTLQEKIVQARSYATGHMKHYLEVHGQRAKMTIESSGGLETLEKGLKKSLTDPNPAVKAEARKYFWVFQSFWPERGSVISESLDSVARKQLEKACPDPSAAAVLPPVPLKPTKKSSVAAAIAASRAKAKAIATSPPTLRHQATASHTPFKRSGSPAPTSPPSSRFTPRPSSPLRTSTSPSSTRSRIVSNNLNRSVSAGTIPTSPPRSNPRASLVRSSSPQSPENSFQRRTSSSLSPLGGSSNRQSTLQRAARTALPASPPSSVGSPPRRSPPKRPATTPTHVRHSTLLIDAAGPEDSLLLAQSIPIPDYDTDSDDHSINLMSFSAPFEQYPAETPKSDTQTQSLSPKSVTSKPVFGVPNVLSSESVVDLGGGQAVVEDALRARAEQAESAAERLLELVEPEEEGLDHPRIPASLFAGSTNGLATPKMKTKPTPLQPIQGQIPPTTPVNRVTSVMRQAALFKDSPMGKTNSPSLMDVLQQDRRQESSWWLKRKALIAHRLSFEDVTISDHDGELQGYIARMEAGDVDIDLLRRIALFCIANPAADPSSPMSPDLDYPGSPSPFVDSSSVPNLHSDIWERNNNSDRFLNALIQCLNPLKSEKELEYGLIVLWEVLENQAAYIEGHEADILAALLRIRYCNKPNVLEATNTVRDALAAHIEPVYGLTTMHASLRTFRAEPHPEFPDEEVQTATYAFGLIALGKFILRLPAEIAEEEMPRLRTTLITSLNDKTSLVVRESAAAVIIAAQLVLRDETHLFVLLDGLADEKKNLLTYLFDKHGVRGLPNSNGTGINRLEKEMRRLDTPNITTAFLPPRVVMLSFNTAGDVDGYTSFSEYGRSNKAHSSAESIGRPSYLKRLADTISFDEKSAEYLFKAFDVDVISNDDFHSSSPSLLPPFADAPSFSLPNEREVEHPYLSTPLRLKHFSKLSPTILRGLLRSPSLRVFTPDTSFSEECSVGYLLDPALVTSSRSFEQSKSSTAKEHVLYPISPPPTARFPSTPHLPTLSVFDEIPTEMSRTVESPVLSYSKEFALSLPSPPLEERRPFLHTRHTRPGLSASTIAQFRLVVDELGRTGNDPEKRSLLQSNLRPSLLPQATPSKTRDSQRSAEIIGKVPPLTTQEPTRVQGVLEGEFVDLLLTRAEREEAEAEQLKALAMRLRMLAQRRRELARVVQK</sequence>
<dbReference type="STRING" id="47428.A0A284QZ47"/>
<dbReference type="GO" id="GO:0008017">
    <property type="term" value="F:microtubule binding"/>
    <property type="evidence" value="ECO:0007669"/>
    <property type="project" value="TreeGrafter"/>
</dbReference>
<evidence type="ECO:0000256" key="9">
    <source>
        <dbReference type="ARBA" id="ARBA00023136"/>
    </source>
</evidence>
<feature type="region of interest" description="Disordered" evidence="11">
    <location>
        <begin position="1868"/>
        <end position="1898"/>
    </location>
</feature>
<comment type="subcellular location">
    <subcellularLocation>
        <location evidence="2">Cytoplasm</location>
        <location evidence="2">Cytoskeleton</location>
        <location evidence="2">Spindle</location>
    </subcellularLocation>
    <subcellularLocation>
        <location evidence="1">Membrane</location>
        <topology evidence="1">Multi-pass membrane protein</topology>
    </subcellularLocation>
</comment>
<evidence type="ECO:0000256" key="5">
    <source>
        <dbReference type="ARBA" id="ARBA00022692"/>
    </source>
</evidence>
<evidence type="ECO:0000256" key="11">
    <source>
        <dbReference type="SAM" id="MobiDB-lite"/>
    </source>
</evidence>
<dbReference type="GO" id="GO:0016020">
    <property type="term" value="C:membrane"/>
    <property type="evidence" value="ECO:0007669"/>
    <property type="project" value="UniProtKB-SubCell"/>
</dbReference>
<dbReference type="GO" id="GO:0005876">
    <property type="term" value="C:spindle microtubule"/>
    <property type="evidence" value="ECO:0007669"/>
    <property type="project" value="TreeGrafter"/>
</dbReference>
<dbReference type="Pfam" id="PF12348">
    <property type="entry name" value="CLASP_N"/>
    <property type="match status" value="1"/>
</dbReference>
<feature type="compositionally biased region" description="Low complexity" evidence="11">
    <location>
        <begin position="1011"/>
        <end position="1021"/>
    </location>
</feature>
<dbReference type="InterPro" id="IPR024395">
    <property type="entry name" value="CLASP_N_dom"/>
</dbReference>
<evidence type="ECO:0000313" key="16">
    <source>
        <dbReference type="Proteomes" id="UP000219338"/>
    </source>
</evidence>
<feature type="compositionally biased region" description="Low complexity" evidence="11">
    <location>
        <begin position="1034"/>
        <end position="1047"/>
    </location>
</feature>
<name>A0A284QZ47_ARMOS</name>
<feature type="transmembrane region" description="Helical" evidence="12">
    <location>
        <begin position="238"/>
        <end position="258"/>
    </location>
</feature>
<feature type="compositionally biased region" description="Polar residues" evidence="11">
    <location>
        <begin position="1117"/>
        <end position="1131"/>
    </location>
</feature>
<feature type="transmembrane region" description="Helical" evidence="12">
    <location>
        <begin position="186"/>
        <end position="207"/>
    </location>
</feature>
<dbReference type="InterPro" id="IPR022764">
    <property type="entry name" value="Peptidase_S54_rhomboid_dom"/>
</dbReference>
<proteinExistence type="inferred from homology"/>
<keyword evidence="8 12" id="KW-1133">Transmembrane helix</keyword>
<keyword evidence="9 12" id="KW-0472">Membrane</keyword>
<keyword evidence="16" id="KW-1185">Reference proteome</keyword>
<reference evidence="16" key="1">
    <citation type="journal article" date="2017" name="Nat. Ecol. Evol.">
        <title>Genome expansion and lineage-specific genetic innovations in the forest pathogenic fungi Armillaria.</title>
        <authorList>
            <person name="Sipos G."/>
            <person name="Prasanna A.N."/>
            <person name="Walter M.C."/>
            <person name="O'Connor E."/>
            <person name="Balint B."/>
            <person name="Krizsan K."/>
            <person name="Kiss B."/>
            <person name="Hess J."/>
            <person name="Varga T."/>
            <person name="Slot J."/>
            <person name="Riley R."/>
            <person name="Boka B."/>
            <person name="Rigling D."/>
            <person name="Barry K."/>
            <person name="Lee J."/>
            <person name="Mihaltcheva S."/>
            <person name="LaButti K."/>
            <person name="Lipzen A."/>
            <person name="Waldron R."/>
            <person name="Moloney N.M."/>
            <person name="Sperisen C."/>
            <person name="Kredics L."/>
            <person name="Vagvoelgyi C."/>
            <person name="Patrignani A."/>
            <person name="Fitzpatrick D."/>
            <person name="Nagy I."/>
            <person name="Doyle S."/>
            <person name="Anderson J.B."/>
            <person name="Grigoriev I.V."/>
            <person name="Gueldener U."/>
            <person name="Muensterkoetter M."/>
            <person name="Nagy L.G."/>
        </authorList>
    </citation>
    <scope>NUCLEOTIDE SEQUENCE [LARGE SCALE GENOMIC DNA]</scope>
    <source>
        <strain evidence="16">C18/9</strain>
    </source>
</reference>
<gene>
    <name evidence="15" type="ORF">ARMOST_05063</name>
</gene>
<feature type="region of interest" description="Disordered" evidence="11">
    <location>
        <begin position="553"/>
        <end position="624"/>
    </location>
</feature>
<dbReference type="Gene3D" id="1.20.1540.10">
    <property type="entry name" value="Rhomboid-like"/>
    <property type="match status" value="1"/>
</dbReference>
<dbReference type="InterPro" id="IPR016024">
    <property type="entry name" value="ARM-type_fold"/>
</dbReference>
<dbReference type="OrthoDB" id="46159at2759"/>
<organism evidence="15 16">
    <name type="scientific">Armillaria ostoyae</name>
    <name type="common">Armillaria root rot fungus</name>
    <dbReference type="NCBI Taxonomy" id="47428"/>
    <lineage>
        <taxon>Eukaryota</taxon>
        <taxon>Fungi</taxon>
        <taxon>Dikarya</taxon>
        <taxon>Basidiomycota</taxon>
        <taxon>Agaricomycotina</taxon>
        <taxon>Agaricomycetes</taxon>
        <taxon>Agaricomycetidae</taxon>
        <taxon>Agaricales</taxon>
        <taxon>Marasmiineae</taxon>
        <taxon>Physalacriaceae</taxon>
        <taxon>Armillaria</taxon>
    </lineage>
</organism>
<dbReference type="InterPro" id="IPR011989">
    <property type="entry name" value="ARM-like"/>
</dbReference>
<feature type="domain" description="Peptidase S54 rhomboid" evidence="13">
    <location>
        <begin position="147"/>
        <end position="287"/>
    </location>
</feature>
<feature type="region of interest" description="Disordered" evidence="11">
    <location>
        <begin position="909"/>
        <end position="1062"/>
    </location>
</feature>
<dbReference type="GO" id="GO:0004252">
    <property type="term" value="F:serine-type endopeptidase activity"/>
    <property type="evidence" value="ECO:0007669"/>
    <property type="project" value="InterPro"/>
</dbReference>
<dbReference type="Pfam" id="PF01694">
    <property type="entry name" value="Rhomboid"/>
    <property type="match status" value="1"/>
</dbReference>
<feature type="transmembrane region" description="Helical" evidence="12">
    <location>
        <begin position="213"/>
        <end position="231"/>
    </location>
</feature>
<dbReference type="GO" id="GO:1990023">
    <property type="term" value="C:mitotic spindle midzone"/>
    <property type="evidence" value="ECO:0007669"/>
    <property type="project" value="TreeGrafter"/>
</dbReference>
<feature type="compositionally biased region" description="Low complexity" evidence="11">
    <location>
        <begin position="931"/>
        <end position="965"/>
    </location>
</feature>
<feature type="transmembrane region" description="Helical" evidence="12">
    <location>
        <begin position="95"/>
        <end position="112"/>
    </location>
</feature>
<dbReference type="GO" id="GO:0051301">
    <property type="term" value="P:cell division"/>
    <property type="evidence" value="ECO:0007669"/>
    <property type="project" value="UniProtKB-KW"/>
</dbReference>
<dbReference type="SUPFAM" id="SSF144091">
    <property type="entry name" value="Rhomboid-like"/>
    <property type="match status" value="1"/>
</dbReference>
<protein>
    <recommendedName>
        <fullName evidence="17">Peptidase S54 rhomboid domain-containing protein</fullName>
    </recommendedName>
</protein>
<feature type="compositionally biased region" description="Low complexity" evidence="11">
    <location>
        <begin position="1211"/>
        <end position="1222"/>
    </location>
</feature>
<feature type="domain" description="CLASP N-terminal" evidence="14">
    <location>
        <begin position="643"/>
        <end position="872"/>
    </location>
</feature>
<evidence type="ECO:0000256" key="3">
    <source>
        <dbReference type="ARBA" id="ARBA00009549"/>
    </source>
</evidence>
<dbReference type="InterPro" id="IPR035952">
    <property type="entry name" value="Rhomboid-like_sf"/>
</dbReference>
<keyword evidence="7" id="KW-0131">Cell cycle</keyword>
<evidence type="ECO:0000259" key="14">
    <source>
        <dbReference type="Pfam" id="PF12348"/>
    </source>
</evidence>
<dbReference type="Proteomes" id="UP000219338">
    <property type="component" value="Unassembled WGS sequence"/>
</dbReference>
<keyword evidence="5 12" id="KW-0812">Transmembrane</keyword>
<dbReference type="OMA" id="GHIAGIM"/>
<evidence type="ECO:0000256" key="2">
    <source>
        <dbReference type="ARBA" id="ARBA00004186"/>
    </source>
</evidence>
<feature type="coiled-coil region" evidence="10">
    <location>
        <begin position="1910"/>
        <end position="1937"/>
    </location>
</feature>
<keyword evidence="6" id="KW-0493">Microtubule</keyword>
<accession>A0A284QZ47</accession>
<evidence type="ECO:0000313" key="15">
    <source>
        <dbReference type="EMBL" id="SJL01740.1"/>
    </source>
</evidence>
<dbReference type="GO" id="GO:0005815">
    <property type="term" value="C:microtubule organizing center"/>
    <property type="evidence" value="ECO:0007669"/>
    <property type="project" value="TreeGrafter"/>
</dbReference>
<keyword evidence="10" id="KW-0175">Coiled coil</keyword>
<feature type="region of interest" description="Disordered" evidence="11">
    <location>
        <begin position="1206"/>
        <end position="1226"/>
    </location>
</feature>
<keyword evidence="7" id="KW-0498">Mitosis</keyword>
<evidence type="ECO:0000256" key="12">
    <source>
        <dbReference type="SAM" id="Phobius"/>
    </source>
</evidence>
<evidence type="ECO:0000256" key="7">
    <source>
        <dbReference type="ARBA" id="ARBA00022776"/>
    </source>
</evidence>
<evidence type="ECO:0008006" key="17">
    <source>
        <dbReference type="Google" id="ProtNLM"/>
    </source>
</evidence>
<evidence type="ECO:0000256" key="8">
    <source>
        <dbReference type="ARBA" id="ARBA00022989"/>
    </source>
</evidence>
<evidence type="ECO:0000256" key="10">
    <source>
        <dbReference type="SAM" id="Coils"/>
    </source>
</evidence>
<dbReference type="SUPFAM" id="SSF48371">
    <property type="entry name" value="ARM repeat"/>
    <property type="match status" value="1"/>
</dbReference>
<evidence type="ECO:0000256" key="6">
    <source>
        <dbReference type="ARBA" id="ARBA00022701"/>
    </source>
</evidence>
<dbReference type="GO" id="GO:0090307">
    <property type="term" value="P:mitotic spindle assembly"/>
    <property type="evidence" value="ECO:0007669"/>
    <property type="project" value="TreeGrafter"/>
</dbReference>
<evidence type="ECO:0000259" key="13">
    <source>
        <dbReference type="Pfam" id="PF01694"/>
    </source>
</evidence>
<evidence type="ECO:0000256" key="4">
    <source>
        <dbReference type="ARBA" id="ARBA00022618"/>
    </source>
</evidence>
<dbReference type="EMBL" id="FUEG01000003">
    <property type="protein sequence ID" value="SJL01740.1"/>
    <property type="molecule type" value="Genomic_DNA"/>
</dbReference>
<dbReference type="PANTHER" id="PTHR21567">
    <property type="entry name" value="CLASP"/>
    <property type="match status" value="1"/>
</dbReference>
<dbReference type="PANTHER" id="PTHR21567:SF9">
    <property type="entry name" value="CLIP-ASSOCIATING PROTEIN"/>
    <property type="match status" value="1"/>
</dbReference>
<comment type="similarity">
    <text evidence="3">Belongs to the CLASP family.</text>
</comment>
<feature type="compositionally biased region" description="Polar residues" evidence="11">
    <location>
        <begin position="994"/>
        <end position="1010"/>
    </location>
</feature>
<dbReference type="GO" id="GO:0005881">
    <property type="term" value="C:cytoplasmic microtubule"/>
    <property type="evidence" value="ECO:0007669"/>
    <property type="project" value="TreeGrafter"/>
</dbReference>
<keyword evidence="4" id="KW-0132">Cell division</keyword>
<dbReference type="Gene3D" id="1.25.10.10">
    <property type="entry name" value="Leucine-rich Repeat Variant"/>
    <property type="match status" value="2"/>
</dbReference>